<gene>
    <name evidence="4" type="ORF">BDK51DRAFT_26153</name>
</gene>
<dbReference type="GO" id="GO:0020037">
    <property type="term" value="F:heme binding"/>
    <property type="evidence" value="ECO:0007669"/>
    <property type="project" value="InterPro"/>
</dbReference>
<dbReference type="Pfam" id="PF03098">
    <property type="entry name" value="An_peroxidase"/>
    <property type="match status" value="1"/>
</dbReference>
<keyword evidence="2" id="KW-0964">Secreted</keyword>
<evidence type="ECO:0000256" key="2">
    <source>
        <dbReference type="ARBA" id="ARBA00022525"/>
    </source>
</evidence>
<proteinExistence type="predicted"/>
<dbReference type="PANTHER" id="PTHR11475">
    <property type="entry name" value="OXIDASE/PEROXIDASE"/>
    <property type="match status" value="1"/>
</dbReference>
<evidence type="ECO:0000313" key="5">
    <source>
        <dbReference type="Proteomes" id="UP000269721"/>
    </source>
</evidence>
<dbReference type="OrthoDB" id="823504at2759"/>
<dbReference type="PROSITE" id="PS50292">
    <property type="entry name" value="PEROXIDASE_3"/>
    <property type="match status" value="1"/>
</dbReference>
<keyword evidence="3" id="KW-0325">Glycoprotein</keyword>
<dbReference type="GO" id="GO:0004601">
    <property type="term" value="F:peroxidase activity"/>
    <property type="evidence" value="ECO:0007669"/>
    <property type="project" value="UniProtKB-KW"/>
</dbReference>
<sequence>MLVGELPPAYAGYDPNVDPSIDLFWTNIVLLRYEEDGQPSSAGHVFSTEQPFLRGFAMQPENKMDIRYVEEVRDTFGCGTSLATFHVRFDLAAVDIQRCRKVGLPDYNTARRHFIMSEISTWSDFTPDTQNQGILASLYPNISRLDAYIGTMSEPHEGDPIVGPLIAASIKNQLLRIRSGDRFWWENPAELTQGELAVMNNHSGMGQAFTPVPSSWAGSRMVAGAEGG</sequence>
<evidence type="ECO:0000256" key="3">
    <source>
        <dbReference type="ARBA" id="ARBA00023180"/>
    </source>
</evidence>
<reference evidence="5" key="1">
    <citation type="journal article" date="2018" name="Nat. Microbiol.">
        <title>Leveraging single-cell genomics to expand the fungal tree of life.</title>
        <authorList>
            <person name="Ahrendt S.R."/>
            <person name="Quandt C.A."/>
            <person name="Ciobanu D."/>
            <person name="Clum A."/>
            <person name="Salamov A."/>
            <person name="Andreopoulos B."/>
            <person name="Cheng J.F."/>
            <person name="Woyke T."/>
            <person name="Pelin A."/>
            <person name="Henrissat B."/>
            <person name="Reynolds N.K."/>
            <person name="Benny G.L."/>
            <person name="Smith M.E."/>
            <person name="James T.Y."/>
            <person name="Grigoriev I.V."/>
        </authorList>
    </citation>
    <scope>NUCLEOTIDE SEQUENCE [LARGE SCALE GENOMIC DNA]</scope>
</reference>
<dbReference type="AlphaFoldDB" id="A0A4P9WFT2"/>
<dbReference type="EMBL" id="KZ995032">
    <property type="protein sequence ID" value="RKO91514.1"/>
    <property type="molecule type" value="Genomic_DNA"/>
</dbReference>
<organism evidence="4 5">
    <name type="scientific">Blyttiomyces helicus</name>
    <dbReference type="NCBI Taxonomy" id="388810"/>
    <lineage>
        <taxon>Eukaryota</taxon>
        <taxon>Fungi</taxon>
        <taxon>Fungi incertae sedis</taxon>
        <taxon>Chytridiomycota</taxon>
        <taxon>Chytridiomycota incertae sedis</taxon>
        <taxon>Chytridiomycetes</taxon>
        <taxon>Chytridiomycetes incertae sedis</taxon>
        <taxon>Blyttiomyces</taxon>
    </lineage>
</organism>
<dbReference type="Proteomes" id="UP000269721">
    <property type="component" value="Unassembled WGS sequence"/>
</dbReference>
<evidence type="ECO:0000313" key="4">
    <source>
        <dbReference type="EMBL" id="RKO91514.1"/>
    </source>
</evidence>
<keyword evidence="4" id="KW-0575">Peroxidase</keyword>
<dbReference type="SUPFAM" id="SSF48113">
    <property type="entry name" value="Heme-dependent peroxidases"/>
    <property type="match status" value="1"/>
</dbReference>
<name>A0A4P9WFT2_9FUNG</name>
<dbReference type="GO" id="GO:0006979">
    <property type="term" value="P:response to oxidative stress"/>
    <property type="evidence" value="ECO:0007669"/>
    <property type="project" value="InterPro"/>
</dbReference>
<evidence type="ECO:0000256" key="1">
    <source>
        <dbReference type="ARBA" id="ARBA00004613"/>
    </source>
</evidence>
<dbReference type="Gene3D" id="1.10.640.10">
    <property type="entry name" value="Haem peroxidase domain superfamily, animal type"/>
    <property type="match status" value="1"/>
</dbReference>
<dbReference type="InterPro" id="IPR010255">
    <property type="entry name" value="Haem_peroxidase_sf"/>
</dbReference>
<protein>
    <submittedName>
        <fullName evidence="4">Heme peroxidase</fullName>
    </submittedName>
</protein>
<keyword evidence="5" id="KW-1185">Reference proteome</keyword>
<accession>A0A4P9WFT2</accession>
<dbReference type="InterPro" id="IPR037120">
    <property type="entry name" value="Haem_peroxidase_sf_animal"/>
</dbReference>
<comment type="subcellular location">
    <subcellularLocation>
        <location evidence="1">Secreted</location>
    </subcellularLocation>
</comment>
<dbReference type="InterPro" id="IPR019791">
    <property type="entry name" value="Haem_peroxidase_animal"/>
</dbReference>
<dbReference type="GO" id="GO:0005576">
    <property type="term" value="C:extracellular region"/>
    <property type="evidence" value="ECO:0007669"/>
    <property type="project" value="UniProtKB-SubCell"/>
</dbReference>
<keyword evidence="4" id="KW-0560">Oxidoreductase</keyword>
<dbReference type="PANTHER" id="PTHR11475:SF4">
    <property type="entry name" value="CHORION PEROXIDASE"/>
    <property type="match status" value="1"/>
</dbReference>